<protein>
    <submittedName>
        <fullName evidence="3">AsmA family protein</fullName>
    </submittedName>
</protein>
<dbReference type="AlphaFoldDB" id="A0A926S4U9"/>
<gene>
    <name evidence="3" type="ORF">HK439_10980</name>
</gene>
<organism evidence="3 4">
    <name type="scientific">Roseibium aggregatum</name>
    <dbReference type="NCBI Taxonomy" id="187304"/>
    <lineage>
        <taxon>Bacteria</taxon>
        <taxon>Pseudomonadati</taxon>
        <taxon>Pseudomonadota</taxon>
        <taxon>Alphaproteobacteria</taxon>
        <taxon>Hyphomicrobiales</taxon>
        <taxon>Stappiaceae</taxon>
        <taxon>Roseibium</taxon>
    </lineage>
</organism>
<dbReference type="Proteomes" id="UP000598467">
    <property type="component" value="Unassembled WGS sequence"/>
</dbReference>
<dbReference type="EMBL" id="JABFCZ010000011">
    <property type="protein sequence ID" value="MBD1546788.1"/>
    <property type="molecule type" value="Genomic_DNA"/>
</dbReference>
<accession>A0A926S4U9</accession>
<evidence type="ECO:0000313" key="3">
    <source>
        <dbReference type="EMBL" id="MBD1546788.1"/>
    </source>
</evidence>
<feature type="region of interest" description="Disordered" evidence="1">
    <location>
        <begin position="119"/>
        <end position="160"/>
    </location>
</feature>
<evidence type="ECO:0000259" key="2">
    <source>
        <dbReference type="Pfam" id="PF05170"/>
    </source>
</evidence>
<dbReference type="InterPro" id="IPR007844">
    <property type="entry name" value="AsmA"/>
</dbReference>
<dbReference type="GO" id="GO:0005886">
    <property type="term" value="C:plasma membrane"/>
    <property type="evidence" value="ECO:0007669"/>
    <property type="project" value="TreeGrafter"/>
</dbReference>
<feature type="compositionally biased region" description="Gly residues" evidence="1">
    <location>
        <begin position="585"/>
        <end position="603"/>
    </location>
</feature>
<dbReference type="PANTHER" id="PTHR30441:SF4">
    <property type="entry name" value="PROTEIN ASMA"/>
    <property type="match status" value="1"/>
</dbReference>
<evidence type="ECO:0000313" key="4">
    <source>
        <dbReference type="Proteomes" id="UP000598467"/>
    </source>
</evidence>
<comment type="caution">
    <text evidence="3">The sequence shown here is derived from an EMBL/GenBank/DDBJ whole genome shotgun (WGS) entry which is preliminary data.</text>
</comment>
<feature type="compositionally biased region" description="Low complexity" evidence="1">
    <location>
        <begin position="139"/>
        <end position="153"/>
    </location>
</feature>
<feature type="region of interest" description="Disordered" evidence="1">
    <location>
        <begin position="582"/>
        <end position="603"/>
    </location>
</feature>
<dbReference type="Pfam" id="PF05170">
    <property type="entry name" value="AsmA"/>
    <property type="match status" value="2"/>
</dbReference>
<feature type="domain" description="AsmA" evidence="2">
    <location>
        <begin position="603"/>
        <end position="789"/>
    </location>
</feature>
<proteinExistence type="predicted"/>
<dbReference type="RefSeq" id="WP_190291507.1">
    <property type="nucleotide sequence ID" value="NZ_JABFCZ010000011.1"/>
</dbReference>
<evidence type="ECO:0000256" key="1">
    <source>
        <dbReference type="SAM" id="MobiDB-lite"/>
    </source>
</evidence>
<reference evidence="3" key="1">
    <citation type="submission" date="2020-05" db="EMBL/GenBank/DDBJ databases">
        <title>Identification of trans-AT polyketide cluster in two marine bacteria, producers of a novel glutaramide-containing polyketide sesbanimide D and analogs.</title>
        <authorList>
            <person name="Kacar D."/>
            <person name="Rodriguez P."/>
            <person name="Canedo L."/>
            <person name="Gonzalez E."/>
            <person name="Galan B."/>
            <person name="De La Calle F."/>
            <person name="Garcia J.L."/>
        </authorList>
    </citation>
    <scope>NUCLEOTIDE SEQUENCE</scope>
    <source>
        <strain evidence="3">PHM038</strain>
    </source>
</reference>
<dbReference type="PANTHER" id="PTHR30441">
    <property type="entry name" value="DUF748 DOMAIN-CONTAINING PROTEIN"/>
    <property type="match status" value="1"/>
</dbReference>
<dbReference type="GO" id="GO:0090313">
    <property type="term" value="P:regulation of protein targeting to membrane"/>
    <property type="evidence" value="ECO:0007669"/>
    <property type="project" value="TreeGrafter"/>
</dbReference>
<dbReference type="InterPro" id="IPR052894">
    <property type="entry name" value="AsmA-related"/>
</dbReference>
<name>A0A926S4U9_9HYPH</name>
<feature type="domain" description="AsmA" evidence="2">
    <location>
        <begin position="4"/>
        <end position="211"/>
    </location>
</feature>
<sequence>MRRLLIGLGAFFFLLVTFVLAVPFFLPKDAIKQQVVSVVENQLGWRLRLDGPVSLSLLPGFSLTAENVGLSGEAGADGIEFAKAEAVNFGLAWEGLFGGEIRLTGIELRKPDIFLEIGPSGTTSWQPRRRFDETESPDTSSAQTAETPAPSAPESDEPPATREAGFIKKIGVDRFEISQGNVVYSNRQTGEKLELKALDLTVSAPDLEGDVDLDGKFVWQDNPVAVAGSITAPLSFVGGEDVPVSLKVSSGDASFAVSGKAGLNPAQADVTISASGPSVSQLAALFGKPLPRDPGSFSMEGKLAGNEAAFSLSDLQATVGSFDLGGSFDADLAGQFPALSGRMVLDKGSLADLLALAGQDLAASGNLKADLAFTASGVDAPELLASLNLKGDAHLDGGEVSGLGLASVAGGDPAADTIKDISLSLNVDGLDGPLALNGGMSWRGEGFTVTGKATPAPLLAGIAAPVSAQIKGQRFSAGFDGRIQSRGDLEGALSLETADLRSLLAWVGQPVSAGSGLKTFKVSGLFSAQDNGIGFEETSFVLDKTSGRAKGRVTFGQVPTVTANLDLGTLVLDPYLGGEAASSGSNGGKTSGGGGNGGSSGSGGGWSTAPIDFSGLKAVNADFSVTSKEIVWDQLRIGNSVLKTTIKNGVLIADLQKLSLYEGKATGKVTLNGAGTAAGVKASFHLENLDAHPFLRDAADTRWLHGRAFMDMDLAAVGGSERQLVENLNGTARVEFADGSLRGINIPQIVRGLSVKTLLGWAESSEEKTDFSSMSANFKIANGIAVTDDFSLIGPLVRVSGGGSTNMPERTLDWRVEPKIVPTLEGQAPAPRAKGEDKKLAGLGVPVIAKGPWDNPRIYPDIAGILENPEAAYKQLQSIGGDLVKSLKDKKPDDALADVANEAIKRATGGKTQIDIQKVIEGDVNDQDVLKAVEEGFGLPSGLLGSFGKKKKDE</sequence>